<protein>
    <submittedName>
        <fullName evidence="8">Uncharacterized protein</fullName>
    </submittedName>
</protein>
<evidence type="ECO:0000256" key="5">
    <source>
        <dbReference type="ARBA" id="ARBA00022692"/>
    </source>
</evidence>
<dbReference type="GO" id="GO:0005886">
    <property type="term" value="C:plasma membrane"/>
    <property type="evidence" value="ECO:0007669"/>
    <property type="project" value="UniProtKB-SubCell"/>
</dbReference>
<name>A0A7M1QW44_9ACTO</name>
<keyword evidence="4" id="KW-1003">Cell membrane</keyword>
<sequence length="172" mass="18600">MAYLIFKRYSPQTVLLFAGLIMLGLTIVFPNTGVVRPEKWPDTGKALLDVFDHVRFLFSTTGAELGLIIMAAGLAMLLMVTVSPLAPEVAQSVGVRPVFMAQPMEFASGIGRSMSPVAGVVIAVAGLAGVNDGHRQAYGARHGRRLYHDDRLLDGMGLHRLHDSPLTEERTS</sequence>
<dbReference type="GO" id="GO:0015556">
    <property type="term" value="F:C4-dicarboxylate transmembrane transporter activity"/>
    <property type="evidence" value="ECO:0007669"/>
    <property type="project" value="InterPro"/>
</dbReference>
<accession>A0A7M1QW44</accession>
<proteinExistence type="inferred from homology"/>
<comment type="subcellular location">
    <subcellularLocation>
        <location evidence="1">Cell membrane</location>
        <topology evidence="1">Multi-pass membrane protein</topology>
    </subcellularLocation>
</comment>
<evidence type="ECO:0000313" key="9">
    <source>
        <dbReference type="Proteomes" id="UP000595053"/>
    </source>
</evidence>
<dbReference type="PANTHER" id="PTHR42002:SF2">
    <property type="entry name" value="ANAEROBIC C4-DICARBOXYLATE TRANSPORTER DCUC-RELATED"/>
    <property type="match status" value="1"/>
</dbReference>
<dbReference type="Proteomes" id="UP000595053">
    <property type="component" value="Chromosome"/>
</dbReference>
<evidence type="ECO:0000256" key="1">
    <source>
        <dbReference type="ARBA" id="ARBA00004651"/>
    </source>
</evidence>
<dbReference type="PANTHER" id="PTHR42002">
    <property type="entry name" value="ANAEROBIC C4-DICARBOXYLATE TRANSPORTER DCUC-RELATED"/>
    <property type="match status" value="1"/>
</dbReference>
<evidence type="ECO:0000256" key="2">
    <source>
        <dbReference type="ARBA" id="ARBA00005275"/>
    </source>
</evidence>
<evidence type="ECO:0000256" key="7">
    <source>
        <dbReference type="ARBA" id="ARBA00023136"/>
    </source>
</evidence>
<keyword evidence="9" id="KW-1185">Reference proteome</keyword>
<evidence type="ECO:0000313" key="8">
    <source>
        <dbReference type="EMBL" id="QOR46260.1"/>
    </source>
</evidence>
<dbReference type="InterPro" id="IPR018385">
    <property type="entry name" value="C4_dicarb_anaerob_car-like"/>
</dbReference>
<dbReference type="RefSeq" id="WP_197551567.1">
    <property type="nucleotide sequence ID" value="NZ_CP063213.1"/>
</dbReference>
<dbReference type="EMBL" id="CP063213">
    <property type="protein sequence ID" value="QOR46260.1"/>
    <property type="molecule type" value="Genomic_DNA"/>
</dbReference>
<evidence type="ECO:0000256" key="4">
    <source>
        <dbReference type="ARBA" id="ARBA00022475"/>
    </source>
</evidence>
<keyword evidence="7" id="KW-0472">Membrane</keyword>
<organism evidence="8 9">
    <name type="scientific">Trueperella pecoris</name>
    <dbReference type="NCBI Taxonomy" id="2733571"/>
    <lineage>
        <taxon>Bacteria</taxon>
        <taxon>Bacillati</taxon>
        <taxon>Actinomycetota</taxon>
        <taxon>Actinomycetes</taxon>
        <taxon>Actinomycetales</taxon>
        <taxon>Actinomycetaceae</taxon>
        <taxon>Trueperella</taxon>
    </lineage>
</organism>
<dbReference type="InterPro" id="IPR004669">
    <property type="entry name" value="C4_dicarb_anaerob_car"/>
</dbReference>
<keyword evidence="5" id="KW-0812">Transmembrane</keyword>
<gene>
    <name evidence="8" type="ORF">INS88_03395</name>
</gene>
<dbReference type="AlphaFoldDB" id="A0A7M1QW44"/>
<keyword evidence="3" id="KW-0813">Transport</keyword>
<accession>A0A8A5U544</accession>
<keyword evidence="6" id="KW-1133">Transmembrane helix</keyword>
<evidence type="ECO:0000256" key="6">
    <source>
        <dbReference type="ARBA" id="ARBA00022989"/>
    </source>
</evidence>
<evidence type="ECO:0000256" key="3">
    <source>
        <dbReference type="ARBA" id="ARBA00022448"/>
    </source>
</evidence>
<reference evidence="8 9" key="1">
    <citation type="submission" date="2020-10" db="EMBL/GenBank/DDBJ databases">
        <title>Trueperella pecoris sp. nov. isolated from bovine and porcine specimens.</title>
        <authorList>
            <person name="Schoenecker L."/>
            <person name="Schnydrig P."/>
            <person name="Brodard I."/>
            <person name="Thomann A."/>
            <person name="Hemphill A."/>
            <person name="Rodriguez-Campos S."/>
            <person name="Perreten V."/>
            <person name="Jores J."/>
            <person name="Kittl S."/>
        </authorList>
    </citation>
    <scope>NUCLEOTIDE SEQUENCE [LARGE SCALE GENOMIC DNA]</scope>
    <source>
        <strain evidence="8 9">15A0121</strain>
    </source>
</reference>
<comment type="similarity">
    <text evidence="2">Belongs to the DcuC/DcuD transporter (TC 2.A.61) family.</text>
</comment>
<dbReference type="Pfam" id="PF03606">
    <property type="entry name" value="DcuC"/>
    <property type="match status" value="1"/>
</dbReference>